<sequence>MKRLSRKALQEQATDLVAFKLSNNIYKYGNDLSALYELKKVNENDNCYDGKLLNAFIERIKLENPDAYRVSTKQLWYSAGTYGCSGQMHKLEVLDRDYNVINTYFAYCC</sequence>
<evidence type="ECO:0000313" key="1">
    <source>
        <dbReference type="EMBL" id="DAE13773.1"/>
    </source>
</evidence>
<protein>
    <submittedName>
        <fullName evidence="1">Uncharacterized protein</fullName>
    </submittedName>
</protein>
<reference evidence="1" key="1">
    <citation type="journal article" date="2021" name="Proc. Natl. Acad. Sci. U.S.A.">
        <title>A Catalog of Tens of Thousands of Viruses from Human Metagenomes Reveals Hidden Associations with Chronic Diseases.</title>
        <authorList>
            <person name="Tisza M.J."/>
            <person name="Buck C.B."/>
        </authorList>
    </citation>
    <scope>NUCLEOTIDE SEQUENCE</scope>
    <source>
        <strain evidence="1">Ctza028</strain>
    </source>
</reference>
<accession>A0A8S5Q533</accession>
<name>A0A8S5Q533_9CAUD</name>
<dbReference type="EMBL" id="BK015569">
    <property type="protein sequence ID" value="DAE13773.1"/>
    <property type="molecule type" value="Genomic_DNA"/>
</dbReference>
<organism evidence="1">
    <name type="scientific">Podoviridae sp. ctza028</name>
    <dbReference type="NCBI Taxonomy" id="2825289"/>
    <lineage>
        <taxon>Viruses</taxon>
        <taxon>Duplodnaviria</taxon>
        <taxon>Heunggongvirae</taxon>
        <taxon>Uroviricota</taxon>
        <taxon>Caudoviricetes</taxon>
    </lineage>
</organism>
<proteinExistence type="predicted"/>